<dbReference type="Proteomes" id="UP000238322">
    <property type="component" value="Unassembled WGS sequence"/>
</dbReference>
<organism evidence="3 4">
    <name type="scientific">Blastopirellula marina</name>
    <dbReference type="NCBI Taxonomy" id="124"/>
    <lineage>
        <taxon>Bacteria</taxon>
        <taxon>Pseudomonadati</taxon>
        <taxon>Planctomycetota</taxon>
        <taxon>Planctomycetia</taxon>
        <taxon>Pirellulales</taxon>
        <taxon>Pirellulaceae</taxon>
        <taxon>Blastopirellula</taxon>
    </lineage>
</organism>
<evidence type="ECO:0008006" key="5">
    <source>
        <dbReference type="Google" id="ProtNLM"/>
    </source>
</evidence>
<feature type="chain" id="PRO_5015648081" description="HEAT repeat domain-containing protein" evidence="2">
    <location>
        <begin position="24"/>
        <end position="870"/>
    </location>
</feature>
<protein>
    <recommendedName>
        <fullName evidence="5">HEAT repeat domain-containing protein</fullName>
    </recommendedName>
</protein>
<dbReference type="InterPro" id="IPR004155">
    <property type="entry name" value="PBS_lyase_HEAT"/>
</dbReference>
<dbReference type="OrthoDB" id="291116at2"/>
<feature type="region of interest" description="Disordered" evidence="1">
    <location>
        <begin position="851"/>
        <end position="870"/>
    </location>
</feature>
<dbReference type="Gene3D" id="1.25.10.10">
    <property type="entry name" value="Leucine-rich Repeat Variant"/>
    <property type="match status" value="5"/>
</dbReference>
<feature type="signal peptide" evidence="2">
    <location>
        <begin position="1"/>
        <end position="23"/>
    </location>
</feature>
<dbReference type="AlphaFoldDB" id="A0A2S8FR27"/>
<dbReference type="SMART" id="SM00567">
    <property type="entry name" value="EZ_HEAT"/>
    <property type="match status" value="9"/>
</dbReference>
<dbReference type="InterPro" id="IPR016024">
    <property type="entry name" value="ARM-type_fold"/>
</dbReference>
<evidence type="ECO:0000256" key="2">
    <source>
        <dbReference type="SAM" id="SignalP"/>
    </source>
</evidence>
<comment type="caution">
    <text evidence="3">The sequence shown here is derived from an EMBL/GenBank/DDBJ whole genome shotgun (WGS) entry which is preliminary data.</text>
</comment>
<feature type="compositionally biased region" description="Polar residues" evidence="1">
    <location>
        <begin position="858"/>
        <end position="870"/>
    </location>
</feature>
<evidence type="ECO:0000256" key="1">
    <source>
        <dbReference type="SAM" id="MobiDB-lite"/>
    </source>
</evidence>
<dbReference type="SUPFAM" id="SSF48371">
    <property type="entry name" value="ARM repeat"/>
    <property type="match status" value="1"/>
</dbReference>
<dbReference type="PANTHER" id="PTHR12697">
    <property type="entry name" value="PBS LYASE HEAT-LIKE PROTEIN"/>
    <property type="match status" value="1"/>
</dbReference>
<gene>
    <name evidence="3" type="ORF">C5Y83_14090</name>
</gene>
<dbReference type="GO" id="GO:0016491">
    <property type="term" value="F:oxidoreductase activity"/>
    <property type="evidence" value="ECO:0007669"/>
    <property type="project" value="TreeGrafter"/>
</dbReference>
<accession>A0A2S8FR27</accession>
<evidence type="ECO:0000313" key="3">
    <source>
        <dbReference type="EMBL" id="PQO34635.1"/>
    </source>
</evidence>
<dbReference type="Pfam" id="PF13646">
    <property type="entry name" value="HEAT_2"/>
    <property type="match status" value="4"/>
</dbReference>
<dbReference type="PANTHER" id="PTHR12697:SF5">
    <property type="entry name" value="DEOXYHYPUSINE HYDROXYLASE"/>
    <property type="match status" value="1"/>
</dbReference>
<proteinExistence type="predicted"/>
<name>A0A2S8FR27_9BACT</name>
<dbReference type="EMBL" id="PUHY01000010">
    <property type="protein sequence ID" value="PQO34635.1"/>
    <property type="molecule type" value="Genomic_DNA"/>
</dbReference>
<keyword evidence="2" id="KW-0732">Signal</keyword>
<evidence type="ECO:0000313" key="4">
    <source>
        <dbReference type="Proteomes" id="UP000238322"/>
    </source>
</evidence>
<sequence>MLSNLRLNSFWPVIWLITSIATAAEPNRDDAAQQKILTGLADRDPEVIRQTLDKIQFIGPTRLRPFKDALIPLVGNPEASNFRTAIELLAEIGPDAIDALPAIEPHLANPSPEIRLYTAEAVWRIGGRSKQASAVLVDLLQAKTIDPKNPKDDTWFRDAIATRLRWIGLEAGSEIERLLQLTSDPRDDIRQYALSILGSLGPSYRAETEKQLTASLQDPIPQVRLAAATSLAEVDARLDQAVAVLIELAKQEVPASPQAERDVWAENYVPSSAIQVLGEWEADAIPAVPILAKLLKSNVLAVRLEAATALGRIGSPAREAIPALSAAMQETEYHSMPFVHQAWCVGENAAKSLGQIGLPAVASLTEALKDKDPTIRAWATSALGEIPIAAPQTVGPLSERLSDENAYVRLKAIKALGKLGPAAVGASPQLARLLLSELDITTFSSGSGIGQNHSTSEAAWETLVKLNPSAEQIIPPLVEGLQNAESISYAAICALREYPDASEATKEPLQRLLKQPKSRVAAACALAFVDPANAEIQSILEEAVFDEEESTFLAALGLEQLASSGKTFDSDFRQRLLVHSQQHFRPQFSLAVYRLLPDHPEATQRLAEVIVNAHSLFDANARREATQTLPGLIRRHPSLKQAFSSYLNFTEPPSDDQVEWERIQHQTHIRLQATAYLLFARVDLDQVMNSLNKLANENEAYKVIEVLTKDLPVPAEAVPLLTNLLENNEYYIVNGDFYGNGGEGRVVGDRAARVLVQHGAKDALITKINHSDARVRKRVVAALGQLVEASSLDAISPHLADRDYEVRAASVIALGRIGQTHPMLQERIAPLLRQAKEDRRRVVREAATQAQAAFTATSNRQETTGTGAAK</sequence>
<reference evidence="3 4" key="1">
    <citation type="submission" date="2018-02" db="EMBL/GenBank/DDBJ databases">
        <title>Comparative genomes isolates from brazilian mangrove.</title>
        <authorList>
            <person name="Araujo J.E."/>
            <person name="Taketani R.G."/>
            <person name="Silva M.C.P."/>
            <person name="Loureco M.V."/>
            <person name="Andreote F.D."/>
        </authorList>
    </citation>
    <scope>NUCLEOTIDE SEQUENCE [LARGE SCALE GENOMIC DNA]</scope>
    <source>
        <strain evidence="3 4">Hex-1 MGV</strain>
    </source>
</reference>
<dbReference type="InterPro" id="IPR011989">
    <property type="entry name" value="ARM-like"/>
</dbReference>
<dbReference type="RefSeq" id="WP_105330365.1">
    <property type="nucleotide sequence ID" value="NZ_PUHY01000010.1"/>
</dbReference>